<gene>
    <name evidence="8" type="ORF">THRCLA_10079</name>
</gene>
<feature type="coiled-coil region" evidence="4">
    <location>
        <begin position="778"/>
        <end position="852"/>
    </location>
</feature>
<evidence type="ECO:0000259" key="7">
    <source>
        <dbReference type="Pfam" id="PF25785"/>
    </source>
</evidence>
<feature type="coiled-coil region" evidence="4">
    <location>
        <begin position="514"/>
        <end position="636"/>
    </location>
</feature>
<protein>
    <submittedName>
        <fullName evidence="8">Nuclear mitotic apparatus protein</fullName>
    </submittedName>
</protein>
<evidence type="ECO:0000259" key="6">
    <source>
        <dbReference type="Pfam" id="PF07926"/>
    </source>
</evidence>
<reference evidence="8 9" key="1">
    <citation type="journal article" date="2014" name="Genome Biol. Evol.">
        <title>The secreted proteins of Achlya hypogyna and Thraustotheca clavata identify the ancestral oomycete secretome and reveal gene acquisitions by horizontal gene transfer.</title>
        <authorList>
            <person name="Misner I."/>
            <person name="Blouin N."/>
            <person name="Leonard G."/>
            <person name="Richards T.A."/>
            <person name="Lane C.E."/>
        </authorList>
    </citation>
    <scope>NUCLEOTIDE SEQUENCE [LARGE SCALE GENOMIC DNA]</scope>
    <source>
        <strain evidence="8 9">ATCC 34112</strain>
    </source>
</reference>
<feature type="region of interest" description="Disordered" evidence="5">
    <location>
        <begin position="1240"/>
        <end position="1297"/>
    </location>
</feature>
<comment type="caution">
    <text evidence="8">The sequence shown here is derived from an EMBL/GenBank/DDBJ whole genome shotgun (WGS) entry which is preliminary data.</text>
</comment>
<keyword evidence="3" id="KW-0539">Nucleus</keyword>
<dbReference type="OrthoDB" id="343070at2759"/>
<dbReference type="Pfam" id="PF07926">
    <property type="entry name" value="TPR_MLP1_2"/>
    <property type="match status" value="1"/>
</dbReference>
<dbReference type="STRING" id="74557.A0A1V9YT17"/>
<evidence type="ECO:0000313" key="9">
    <source>
        <dbReference type="Proteomes" id="UP000243217"/>
    </source>
</evidence>
<name>A0A1V9YT17_9STRA</name>
<dbReference type="GO" id="GO:0005643">
    <property type="term" value="C:nuclear pore"/>
    <property type="evidence" value="ECO:0007669"/>
    <property type="project" value="TreeGrafter"/>
</dbReference>
<keyword evidence="9" id="KW-1185">Reference proteome</keyword>
<dbReference type="GO" id="GO:0006406">
    <property type="term" value="P:mRNA export from nucleus"/>
    <property type="evidence" value="ECO:0007669"/>
    <property type="project" value="TreeGrafter"/>
</dbReference>
<feature type="compositionally biased region" description="Low complexity" evidence="5">
    <location>
        <begin position="1082"/>
        <end position="1097"/>
    </location>
</feature>
<accession>A0A1V9YT17</accession>
<feature type="coiled-coil region" evidence="4">
    <location>
        <begin position="877"/>
        <end position="990"/>
    </location>
</feature>
<feature type="coiled-coil region" evidence="4">
    <location>
        <begin position="667"/>
        <end position="708"/>
    </location>
</feature>
<evidence type="ECO:0000256" key="2">
    <source>
        <dbReference type="ARBA" id="ARBA00023054"/>
    </source>
</evidence>
<feature type="compositionally biased region" description="Basic and acidic residues" evidence="5">
    <location>
        <begin position="1287"/>
        <end position="1297"/>
    </location>
</feature>
<feature type="coiled-coil region" evidence="4">
    <location>
        <begin position="139"/>
        <end position="219"/>
    </location>
</feature>
<dbReference type="GO" id="GO:0017056">
    <property type="term" value="F:structural constituent of nuclear pore"/>
    <property type="evidence" value="ECO:0007669"/>
    <property type="project" value="TreeGrafter"/>
</dbReference>
<dbReference type="InterPro" id="IPR057974">
    <property type="entry name" value="NUA/TPR/MLP1-2-like_dom"/>
</dbReference>
<comment type="subcellular location">
    <subcellularLocation>
        <location evidence="1">Nucleus</location>
    </subcellularLocation>
</comment>
<feature type="domain" description="Nucleoprotein TPR/MLP1-2" evidence="6">
    <location>
        <begin position="508"/>
        <end position="632"/>
    </location>
</feature>
<dbReference type="Pfam" id="PF25785">
    <property type="entry name" value="TPR"/>
    <property type="match status" value="1"/>
</dbReference>
<sequence length="1297" mass="144363">QVKQLLYSSTSTAAPGSEESLVVFRNIEELQVRNQQLLKIVRDLSDKPNASKVIATVEPEEDLVPWSQAQWEKVNAELQQLCEERLREQEMVAAVVKQRDMYRVLLSQADSRYIEAESKTPKSPRRQSLDLGSHDARLLRELRLEFEDYKKEKQQLVASLRDTVDSLRGEVSKAKVVAMEANVEAKANQEKFRLAELRKNEFEEELVRFRSKYEQCNALMLQHQATIANFSLQIDIKTEALQKLEIAHNSVSTERDYLKRQEERLTVEVTQLRLDSTNQLKLMDAVRRIESYQTDRTAQEVERLQAYSTSLEAQVAERQKALDDTTALASAKTAELTLELKNCQKLWDADKVSLQSLREARVGLEEQVRSLTKLCDVKSDEIQTLRAQLKKGAGVAAAERVSALETAIEDAKHELHAVLSAKQTAEQHAEQYKIIADAHEKSLAALSASSEKWKAEQEARLQAAILERDSAKEEMTKLQKKMLDNMVEENKLRQEMDAWDAKKRAEVHVMEERALLAEKSLEVAKKEVASLKERLAQEDGELQRVRDDYSRELQKHSAAVIVCNDLRREIDETRRAAKDQELLVAQLEMSLATVQNDHEKALLNLKNSVDEATAAKAALEEQNKLLHSQLEVLTQDINKEHEVTLLKSTQATESESDKQLRELRGVVTYLRREHEIAESKLELAKQEALRYQTTAKALEKTVDRLKAEQVAFIKMQSSALQTTEDQVKRSAQLDTLSLLRESNAMLREENEKNLKKVKEKDATIQSLEAKLSPLQHSEGLLKGQIQNLKEDIESLNKANKRWKNRVDQLIEKYQQIDPEEHEKVCSERNSLKEEVEALKNAAQEAAAELSKTQPKTEELEIRKKYLEERVEKLQVFVKNWKDRCIKAEARVSELEAATSEAEAKVKDGEKIIEEKIKVAELQAKKVLEEKIKLAEAEAKKALEVETEKNEKLTQFNSKLMAKVKTSAVQIAQLNEKLNAFENDKQASEESADAVVEQPPVTKPVIAVITKTEPAPVVALTPAVPQVVKAPEVAPAATIAQPATQNVQEAEKSAVEVPTPSPATKPTIAIAPQLPTDPKPVESEPAAAPATAPAASSDDALREMALKSLLRRKTPLLAVKKDAQPPLPSSPVKAASIPVATTTTAKLVVATTPSTTAAKPASALNPTAPVFTTGAKSLFGTTSPKTIPPLNLPATDAPATSSPSKTSNPFLNLMPPTAFGSSGATGLVFGGNTKITLPVPTLPAEGAEPETEEQRLQQRLQRFKRAATSAVENAPPSKKAATDDIEETKDGSKDKDGE</sequence>
<evidence type="ECO:0000256" key="4">
    <source>
        <dbReference type="SAM" id="Coils"/>
    </source>
</evidence>
<dbReference type="InterPro" id="IPR012929">
    <property type="entry name" value="Nucleoprot-TPR/MLP1-2_dom"/>
</dbReference>
<evidence type="ECO:0000256" key="3">
    <source>
        <dbReference type="ARBA" id="ARBA00023242"/>
    </source>
</evidence>
<organism evidence="8 9">
    <name type="scientific">Thraustotheca clavata</name>
    <dbReference type="NCBI Taxonomy" id="74557"/>
    <lineage>
        <taxon>Eukaryota</taxon>
        <taxon>Sar</taxon>
        <taxon>Stramenopiles</taxon>
        <taxon>Oomycota</taxon>
        <taxon>Saprolegniomycetes</taxon>
        <taxon>Saprolegniales</taxon>
        <taxon>Achlyaceae</taxon>
        <taxon>Thraustotheca</taxon>
    </lineage>
</organism>
<dbReference type="GO" id="GO:0006606">
    <property type="term" value="P:protein import into nucleus"/>
    <property type="evidence" value="ECO:0007669"/>
    <property type="project" value="InterPro"/>
</dbReference>
<dbReference type="PANTHER" id="PTHR18898">
    <property type="entry name" value="NUCLEOPROTEIN TPR-RELATED"/>
    <property type="match status" value="1"/>
</dbReference>
<proteinExistence type="predicted"/>
<feature type="domain" description="NUA/TPR/MLP1-2-like" evidence="7">
    <location>
        <begin position="18"/>
        <end position="47"/>
    </location>
</feature>
<dbReference type="Proteomes" id="UP000243217">
    <property type="component" value="Unassembled WGS sequence"/>
</dbReference>
<feature type="non-terminal residue" evidence="8">
    <location>
        <position position="1"/>
    </location>
</feature>
<feature type="region of interest" description="Disordered" evidence="5">
    <location>
        <begin position="1053"/>
        <end position="1097"/>
    </location>
</feature>
<dbReference type="PANTHER" id="PTHR18898:SF2">
    <property type="entry name" value="NUCLEOPROTEIN TPR"/>
    <property type="match status" value="1"/>
</dbReference>
<feature type="coiled-coil region" evidence="4">
    <location>
        <begin position="454"/>
        <end position="481"/>
    </location>
</feature>
<evidence type="ECO:0000313" key="8">
    <source>
        <dbReference type="EMBL" id="OQR88817.1"/>
    </source>
</evidence>
<keyword evidence="2 4" id="KW-0175">Coiled coil</keyword>
<dbReference type="EMBL" id="JNBS01002993">
    <property type="protein sequence ID" value="OQR88817.1"/>
    <property type="molecule type" value="Genomic_DNA"/>
</dbReference>
<evidence type="ECO:0000256" key="1">
    <source>
        <dbReference type="ARBA" id="ARBA00004123"/>
    </source>
</evidence>
<evidence type="ECO:0000256" key="5">
    <source>
        <dbReference type="SAM" id="MobiDB-lite"/>
    </source>
</evidence>